<keyword evidence="4" id="KW-0732">Signal</keyword>
<evidence type="ECO:0000256" key="3">
    <source>
        <dbReference type="ARBA" id="ARBA00022692"/>
    </source>
</evidence>
<evidence type="ECO:0000256" key="2">
    <source>
        <dbReference type="ARBA" id="ARBA00005341"/>
    </source>
</evidence>
<evidence type="ECO:0000256" key="4">
    <source>
        <dbReference type="ARBA" id="ARBA00022729"/>
    </source>
</evidence>
<feature type="region of interest" description="Disordered" evidence="8">
    <location>
        <begin position="324"/>
        <end position="407"/>
    </location>
</feature>
<feature type="compositionally biased region" description="Low complexity" evidence="8">
    <location>
        <begin position="172"/>
        <end position="199"/>
    </location>
</feature>
<comment type="similarity">
    <text evidence="2">Belongs to the CD164 family.</text>
</comment>
<evidence type="ECO:0000256" key="5">
    <source>
        <dbReference type="ARBA" id="ARBA00022989"/>
    </source>
</evidence>
<feature type="compositionally biased region" description="Basic and acidic residues" evidence="8">
    <location>
        <begin position="265"/>
        <end position="284"/>
    </location>
</feature>
<dbReference type="Pfam" id="PF05283">
    <property type="entry name" value="MGC-24"/>
    <property type="match status" value="1"/>
</dbReference>
<gene>
    <name evidence="10" type="ORF">N8I77_002265</name>
</gene>
<keyword evidence="7" id="KW-0325">Glycoprotein</keyword>
<dbReference type="Proteomes" id="UP001265746">
    <property type="component" value="Unassembled WGS sequence"/>
</dbReference>
<feature type="region of interest" description="Disordered" evidence="8">
    <location>
        <begin position="172"/>
        <end position="215"/>
    </location>
</feature>
<keyword evidence="5 9" id="KW-1133">Transmembrane helix</keyword>
<evidence type="ECO:0000256" key="8">
    <source>
        <dbReference type="SAM" id="MobiDB-lite"/>
    </source>
</evidence>
<evidence type="ECO:0000256" key="9">
    <source>
        <dbReference type="SAM" id="Phobius"/>
    </source>
</evidence>
<feature type="transmembrane region" description="Helical" evidence="9">
    <location>
        <begin position="220"/>
        <end position="243"/>
    </location>
</feature>
<keyword evidence="11" id="KW-1185">Reference proteome</keyword>
<evidence type="ECO:0000313" key="11">
    <source>
        <dbReference type="Proteomes" id="UP001265746"/>
    </source>
</evidence>
<feature type="compositionally biased region" description="Low complexity" evidence="8">
    <location>
        <begin position="385"/>
        <end position="400"/>
    </location>
</feature>
<name>A0AAD9SUE2_PHOAM</name>
<evidence type="ECO:0000256" key="7">
    <source>
        <dbReference type="ARBA" id="ARBA00023180"/>
    </source>
</evidence>
<sequence>MTTTTSDSDSVSGFHGAGPLTTVFTTPDFCASLYWTDTVTPPLSSLVCMPPKFHSLYDYSFGFYSPGICPTGYSKGCDFPVDRARTDDLGEVYYGGAVLKGETVRVCCPTGYTCLLNDPYSYSKCVHTTDDSELAFALQVRWQESDLSILATDPTVPGSTYSAPATATATPATIKSTAKSGSNIDATATPTPSSSSSTTVTQNENPGSTTQGGLSSGSTIAIALGVGGMVFAFAVSALIFFIWRQRRKRRENEGTRIESTVFGDGDSKSSPDGFAPDRKAELDSRALASSTALSEAQAERDAVEMPPLHIAATEMEVPHFVAELPGSMPAGHDNAKNGEQTSAKNGPRSPLPTAETSQRESGALGNPGNWKRRSVARGQSQLRPSSRSSTSTSTTTTTATTEDRQEN</sequence>
<keyword evidence="3 9" id="KW-0812">Transmembrane</keyword>
<reference evidence="10" key="1">
    <citation type="submission" date="2023-06" db="EMBL/GenBank/DDBJ databases">
        <authorList>
            <person name="Noh H."/>
        </authorList>
    </citation>
    <scope>NUCLEOTIDE SEQUENCE</scope>
    <source>
        <strain evidence="10">DUCC20226</strain>
    </source>
</reference>
<dbReference type="GO" id="GO:0016020">
    <property type="term" value="C:membrane"/>
    <property type="evidence" value="ECO:0007669"/>
    <property type="project" value="UniProtKB-SubCell"/>
</dbReference>
<proteinExistence type="inferred from homology"/>
<keyword evidence="6 9" id="KW-0472">Membrane</keyword>
<accession>A0AAD9SUE2</accession>
<comment type="caution">
    <text evidence="10">The sequence shown here is derived from an EMBL/GenBank/DDBJ whole genome shotgun (WGS) entry which is preliminary data.</text>
</comment>
<comment type="subcellular location">
    <subcellularLocation>
        <location evidence="1">Membrane</location>
        <topology evidence="1">Single-pass type I membrane protein</topology>
    </subcellularLocation>
</comment>
<dbReference type="CDD" id="cd12087">
    <property type="entry name" value="TM_EGFR-like"/>
    <property type="match status" value="1"/>
</dbReference>
<dbReference type="AlphaFoldDB" id="A0AAD9SUE2"/>
<protein>
    <submittedName>
        <fullName evidence="10">Uncharacterized protein</fullName>
    </submittedName>
</protein>
<feature type="region of interest" description="Disordered" evidence="8">
    <location>
        <begin position="249"/>
        <end position="301"/>
    </location>
</feature>
<evidence type="ECO:0000256" key="1">
    <source>
        <dbReference type="ARBA" id="ARBA00004479"/>
    </source>
</evidence>
<evidence type="ECO:0000313" key="10">
    <source>
        <dbReference type="EMBL" id="KAK2615515.1"/>
    </source>
</evidence>
<organism evidence="10 11">
    <name type="scientific">Phomopsis amygdali</name>
    <name type="common">Fusicoccum amygdali</name>
    <dbReference type="NCBI Taxonomy" id="1214568"/>
    <lineage>
        <taxon>Eukaryota</taxon>
        <taxon>Fungi</taxon>
        <taxon>Dikarya</taxon>
        <taxon>Ascomycota</taxon>
        <taxon>Pezizomycotina</taxon>
        <taxon>Sordariomycetes</taxon>
        <taxon>Sordariomycetidae</taxon>
        <taxon>Diaporthales</taxon>
        <taxon>Diaporthaceae</taxon>
        <taxon>Diaporthe</taxon>
    </lineage>
</organism>
<dbReference type="InterPro" id="IPR007947">
    <property type="entry name" value="CD164_MGC24"/>
</dbReference>
<dbReference type="EMBL" id="JAUJFL010000001">
    <property type="protein sequence ID" value="KAK2615515.1"/>
    <property type="molecule type" value="Genomic_DNA"/>
</dbReference>
<evidence type="ECO:0000256" key="6">
    <source>
        <dbReference type="ARBA" id="ARBA00023136"/>
    </source>
</evidence>